<dbReference type="OrthoDB" id="9757728at2"/>
<keyword evidence="3" id="KW-1185">Reference proteome</keyword>
<evidence type="ECO:0000256" key="1">
    <source>
        <dbReference type="SAM" id="Coils"/>
    </source>
</evidence>
<gene>
    <name evidence="2" type="ORF">EFB08_05420</name>
</gene>
<dbReference type="RefSeq" id="WP_123125903.1">
    <property type="nucleotide sequence ID" value="NZ_RJJD01000002.1"/>
</dbReference>
<keyword evidence="1" id="KW-0175">Coiled coil</keyword>
<dbReference type="EMBL" id="RJJD01000002">
    <property type="protein sequence ID" value="RNI30687.1"/>
    <property type="molecule type" value="Genomic_DNA"/>
</dbReference>
<reference evidence="2 3" key="1">
    <citation type="submission" date="2018-11" db="EMBL/GenBank/DDBJ databases">
        <title>Rufibacter latericius sp. nov., isolated from water in Baiyang Lake.</title>
        <authorList>
            <person name="Yang Y."/>
        </authorList>
    </citation>
    <scope>NUCLEOTIDE SEQUENCE [LARGE SCALE GENOMIC DNA]</scope>
    <source>
        <strain evidence="2 3">R-22-1c-1</strain>
    </source>
</reference>
<comment type="caution">
    <text evidence="2">The sequence shown here is derived from an EMBL/GenBank/DDBJ whole genome shotgun (WGS) entry which is preliminary data.</text>
</comment>
<evidence type="ECO:0000313" key="2">
    <source>
        <dbReference type="EMBL" id="RNI30687.1"/>
    </source>
</evidence>
<proteinExistence type="predicted"/>
<feature type="coiled-coil region" evidence="1">
    <location>
        <begin position="41"/>
        <end position="72"/>
    </location>
</feature>
<name>A0A3M9MZZ7_9BACT</name>
<evidence type="ECO:0000313" key="3">
    <source>
        <dbReference type="Proteomes" id="UP000272117"/>
    </source>
</evidence>
<sequence>MATIDENLQHIANARKELDLASSQLYLDKSFLQKTENPTTLASIQEQLKASNEAYQNAKTNLQGAIKTLYDENEYKLVAAEMEGGVPVLFLPIRIETRFVTVPTGALELWVRIYPDDIHIHTHEPLLTDNEVTAGRQYWKSLVKANREGGEKREELKKEAWGTFSKPVGTQRAIWIAKQTQPLNWSPDLAGEETEVQFRKIDQTKTHAWTMAPRTQLLPDKFVVHLLNGDEVVDSFVGAVVPDTVFLGPDPFLAENAFKKTGNAIELDQSFAWLADFDKAVEQGLGLKIPVKPEHFRRGKIERILVMGLLSSSKPQDSQEMLEGLLENHLYSRKGFSILPQGSATNNTQARGSAYTKNENYLPKGYYAGPEQEGNNQAENTDATQLAKALGLNSSFFQEVNHASEREWFEATAMNKALYSATIGYFMEVLASPVLTKREQTLLRYFFTGHVTAAGSLPAFRVGDQPYSMLLTSDFTAWQENPNEVFDQGLVSVLKKLQQKWNAITASSVAHVGRGGDPSETILEILGLDAGSVTFSQRLGHLPDLVLSSFNGIRFEEAIKAKQNVTAAFLHTLGHVKSDGENDSMITFLNFYKYLNSIPYEKLVDGILPAADRYLDKIGDGNVNFIGWLAQAKKVNDLYVHNLGTRPPNSILYLMLRHAILQELQTATEDYFHKADIPVRKAAFEKSLFNFSTEYKDITSWEVLQGTPSIIAPDKLQVAFPIGDYLLEPGNRAVEGRIVNEMQEAMKLLAQLPTLKLHKHLADHLDLCTYRLDAWVTGLFHKRLQNNRAVAPDGIYIGAYGWVENLRVAEKNAVEVPEALKPTGGEPVYHVPSNAGFVQTPSLNHATAAGLLLAGYQNHATKTDPGNFAINLSSERVRRAIFVYEGIQNNQSLETLLGYQFERALHDVTSLNPADNLNQYILSLREAFPINHASIPQQGTEAQETVPAYSVVNGLKIVLAKEAQIAAVVTHSGHLALVLKEKNRLEDTLDALNDLMVSETAYQATQGKTDRTAALLNAVKNAEMPPELEFHKTPRTTHLSFTNRVTMHFDSGVSASGGGKWPENPSQRSTMEPGLNHWLGTMIGNPTQIIATASLVDEEGVVSKTESISLAALGLQPIDLVYAVGTDLQTGARELEARIEQVYLNNTPVPEKSRLKISFEPETASGKRTFAQAIPLIRSLRVLLTSARAASAKDFSPRSKTEIKDPALLYGWEVADLKARVSVSLESLTQVLKTINETAPDENAESGAQAATFQKVFDLFYEKGAERGILEKLTVSETGSRQLKQLLSQASLYGIKTTFVENSGYTPEARQVDLLTAAAGVWKSMDQKLKTAKDKITKADAETNPNTQVTRLTEAAKALLGDDFLVIPRFRYLNPADVSEVLSDGGDQLLRHINTLHGTTNELSVETWLESVAAVRQNMKHLEHVRMLSEAQAESDTLFTAAQFPPLEVNSWLAVEFPEINEKTGEKFDIMDDTIAMAIHGTKALKVEELQSALLIDEWTEAIPNEKEISGIAFNYDQPNASAPNALLLAVEPTGAPKWNWDVLLGILNDTLSRAKTRAVEPSQLMDDPGMENLLPMTVARFDVKEANVSLDYLTSNDHFLEYIGQQNFELYRAFRP</sequence>
<dbReference type="Proteomes" id="UP000272117">
    <property type="component" value="Unassembled WGS sequence"/>
</dbReference>
<protein>
    <submittedName>
        <fullName evidence="2">Uncharacterized protein</fullName>
    </submittedName>
</protein>
<accession>A0A3M9MZZ7</accession>
<organism evidence="2 3">
    <name type="scientific">Rufibacter latericius</name>
    <dbReference type="NCBI Taxonomy" id="2487040"/>
    <lineage>
        <taxon>Bacteria</taxon>
        <taxon>Pseudomonadati</taxon>
        <taxon>Bacteroidota</taxon>
        <taxon>Cytophagia</taxon>
        <taxon>Cytophagales</taxon>
        <taxon>Hymenobacteraceae</taxon>
        <taxon>Rufibacter</taxon>
    </lineage>
</organism>